<evidence type="ECO:0000259" key="21">
    <source>
        <dbReference type="PROSITE" id="PS51424"/>
    </source>
</evidence>
<dbReference type="InterPro" id="IPR032171">
    <property type="entry name" value="COR-A"/>
</dbReference>
<reference evidence="22" key="3">
    <citation type="submission" date="2023-05" db="EMBL/GenBank/DDBJ databases">
        <authorList>
            <person name="Smith C.H."/>
        </authorList>
    </citation>
    <scope>NUCLEOTIDE SEQUENCE</scope>
    <source>
        <strain evidence="22">CHS0354</strain>
        <tissue evidence="22">Mantle</tissue>
    </source>
</reference>
<dbReference type="InterPro" id="IPR000488">
    <property type="entry name" value="Death_dom"/>
</dbReference>
<feature type="domain" description="Death" evidence="18">
    <location>
        <begin position="1144"/>
        <end position="1211"/>
    </location>
</feature>
<evidence type="ECO:0000313" key="23">
    <source>
        <dbReference type="Proteomes" id="UP001195483"/>
    </source>
</evidence>
<keyword evidence="6" id="KW-0677">Repeat</keyword>
<comment type="catalytic activity">
    <reaction evidence="13">
        <text>L-threonyl-[protein] + ATP = O-phospho-L-threonyl-[protein] + ADP + H(+)</text>
        <dbReference type="Rhea" id="RHEA:46608"/>
        <dbReference type="Rhea" id="RHEA-COMP:11060"/>
        <dbReference type="Rhea" id="RHEA-COMP:11605"/>
        <dbReference type="ChEBI" id="CHEBI:15378"/>
        <dbReference type="ChEBI" id="CHEBI:30013"/>
        <dbReference type="ChEBI" id="CHEBI:30616"/>
        <dbReference type="ChEBI" id="CHEBI:61977"/>
        <dbReference type="ChEBI" id="CHEBI:456216"/>
        <dbReference type="EC" id="2.7.11.1"/>
    </reaction>
</comment>
<dbReference type="GO" id="GO:0004197">
    <property type="term" value="F:cysteine-type endopeptidase activity"/>
    <property type="evidence" value="ECO:0007669"/>
    <property type="project" value="InterPro"/>
</dbReference>
<feature type="transmembrane region" description="Helical" evidence="17">
    <location>
        <begin position="486"/>
        <end position="509"/>
    </location>
</feature>
<evidence type="ECO:0000256" key="16">
    <source>
        <dbReference type="SAM" id="MobiDB-lite"/>
    </source>
</evidence>
<proteinExistence type="inferred from homology"/>
<keyword evidence="10" id="KW-0788">Thiol protease</keyword>
<evidence type="ECO:0000259" key="20">
    <source>
        <dbReference type="PROSITE" id="PS50208"/>
    </source>
</evidence>
<dbReference type="Pfam" id="PF00656">
    <property type="entry name" value="Peptidase_C14"/>
    <property type="match status" value="1"/>
</dbReference>
<keyword evidence="17" id="KW-0472">Membrane</keyword>
<dbReference type="PRINTS" id="PR00376">
    <property type="entry name" value="IL1BCENZYME"/>
</dbReference>
<evidence type="ECO:0000313" key="22">
    <source>
        <dbReference type="EMBL" id="KAK3578651.1"/>
    </source>
</evidence>
<keyword evidence="9" id="KW-0378">Hydrolase</keyword>
<dbReference type="InterPro" id="IPR020859">
    <property type="entry name" value="ROC"/>
</dbReference>
<comment type="similarity">
    <text evidence="1 15">Belongs to the peptidase C14A family.</text>
</comment>
<dbReference type="Pfam" id="PF16095">
    <property type="entry name" value="COR-A"/>
    <property type="match status" value="1"/>
</dbReference>
<evidence type="ECO:0000256" key="17">
    <source>
        <dbReference type="SAM" id="Phobius"/>
    </source>
</evidence>
<dbReference type="Gene3D" id="3.40.50.300">
    <property type="entry name" value="P-loop containing nucleotide triphosphate hydrolases"/>
    <property type="match status" value="2"/>
</dbReference>
<dbReference type="Gene3D" id="1.10.533.10">
    <property type="entry name" value="Death Domain, Fas"/>
    <property type="match status" value="1"/>
</dbReference>
<evidence type="ECO:0000256" key="15">
    <source>
        <dbReference type="RuleBase" id="RU003971"/>
    </source>
</evidence>
<dbReference type="SMART" id="SM00005">
    <property type="entry name" value="DEATH"/>
    <property type="match status" value="1"/>
</dbReference>
<dbReference type="GO" id="GO:0006508">
    <property type="term" value="P:proteolysis"/>
    <property type="evidence" value="ECO:0007669"/>
    <property type="project" value="UniProtKB-KW"/>
</dbReference>
<evidence type="ECO:0000256" key="11">
    <source>
        <dbReference type="ARBA" id="ARBA00022840"/>
    </source>
</evidence>
<keyword evidence="4" id="KW-0808">Transferase</keyword>
<dbReference type="Pfam" id="PF00531">
    <property type="entry name" value="Death"/>
    <property type="match status" value="1"/>
</dbReference>
<evidence type="ECO:0000256" key="8">
    <source>
        <dbReference type="ARBA" id="ARBA00022777"/>
    </source>
</evidence>
<keyword evidence="7" id="KW-0547">Nucleotide-binding</keyword>
<sequence length="1233" mass="141735">MDDEIPIPKNWPNWETAGRFVQHDPVEVEVSSIRSYREKAHLSEVYPMTKKIRGRCLLLMNAEFPSRLAHETGQLADDFYTKRQGTYPDIRCMSELFQSLGFIVVKRINKTAKEMEEYLEMERHNSYHEVSECFVCVISSYGTQRHVFGKDGGKMTYRSILQKFDDFHCPALKGKPKLFFWQTNSGTEFLYKHRDGPISKDEAQRSLGFVPWTELPPDMLLLLPNIPGFHSLMLIQGGILFQTVVYIFERWAYKHDIQTLLSAVARLARQFKAGGWFRKSGGAVLAPIVYSTLKKKLYFFPGQYEIDNMEPRSNIPEEIRDMPADALDLYLKILETGVERRRSIRLMLVGLYAAGKTSLARRLMGQNIENIESTNGIDIHKGRCTVSLEDGTWSVTNAETENDPASRLAALARGHSNDESSQEATPEDQNDRWNDEVVSPIGPLPERRLTTKISDVVTRYEYIFALAVVLIACLYMMGAMTVTSKWFWTILGSVAILFLCLLVIALRIVSNREMEIERRIQFELTFSAESDGAGNRQFLTAKNSEQLRNMRRIIEKSSSRSPSKRKNVTVSIWDFAGQFVYYSTHQLFLSPRAVYIVVLKLTKDLMDYIADDIWFMDARGKRDLHIHAGYRFWLRSLYNYGGGSADKGNVIFVGTHKDKLQGSEEERTREIKNYFDGIGQLLQGNAVTGMVNDKKFAVNNLEEDNSIPDIRKTILEVAKSQTHWNEELPAKWIQLEDLLMDERGKGKFILTFDEIVMIDRSCPAPIYDTRQLKLFLTYQTRLGNLVYYDQEPIQDTVVLDPQWIVNAFCSLVADVRSFKTFGEPDEDWVKMTKTGIMDESLPSRIWRKKGDKSYVKYQKELLTYMEKLNVIAKVRMILEASKKEKKLPKYFIPCLLRNAPDKRFLSGLLEKNSKSSPVLCFVFEKHFLPPSVFHRLLAACVARWAVSRQGSNYLMFCGCGVFDLTTDATRHRLTILHLGDVIAMIISVVSLAGDDLDRGQCDRARRFIETTLKNEFRRFRSHIYTGRDDTISNKARCEVKERSRGTNDEATRTPFKLRILCPDIEDICLAAEQEGLISVEELVSAYKEGQFSCVEHSDRNCPHLVRVNDVLKDWFPDKVGSGVSPVESVINRLQDFQDQDIPLTDKLMSRIAACIGKGWERLGSELNLSIEIDHVREDFPHDTRNQIFQMLKTWKQKVDRKATLKKLIRKITLSQCRVDEDRLKNAIEGIDTT</sequence>
<dbReference type="InterPro" id="IPR029030">
    <property type="entry name" value="Caspase-like_dom_sf"/>
</dbReference>
<gene>
    <name evidence="22" type="ORF">CHS0354_002953</name>
</gene>
<reference evidence="22" key="1">
    <citation type="journal article" date="2021" name="Genome Biol. Evol.">
        <title>A High-Quality Reference Genome for a Parasitic Bivalve with Doubly Uniparental Inheritance (Bivalvia: Unionida).</title>
        <authorList>
            <person name="Smith C.H."/>
        </authorList>
    </citation>
    <scope>NUCLEOTIDE SEQUENCE</scope>
    <source>
        <strain evidence="22">CHS0354</strain>
    </source>
</reference>
<keyword evidence="5" id="KW-0053">Apoptosis</keyword>
<keyword evidence="17" id="KW-0812">Transmembrane</keyword>
<evidence type="ECO:0000256" key="14">
    <source>
        <dbReference type="ARBA" id="ARBA00048679"/>
    </source>
</evidence>
<evidence type="ECO:0000256" key="4">
    <source>
        <dbReference type="ARBA" id="ARBA00022679"/>
    </source>
</evidence>
<evidence type="ECO:0000256" key="13">
    <source>
        <dbReference type="ARBA" id="ARBA00047899"/>
    </source>
</evidence>
<dbReference type="GO" id="GO:0006915">
    <property type="term" value="P:apoptotic process"/>
    <property type="evidence" value="ECO:0007669"/>
    <property type="project" value="UniProtKB-KW"/>
</dbReference>
<keyword evidence="11" id="KW-0067">ATP-binding</keyword>
<reference evidence="22" key="2">
    <citation type="journal article" date="2021" name="Genome Biol. Evol.">
        <title>Developing a high-quality reference genome for a parasitic bivalve with doubly uniparental inheritance (Bivalvia: Unionida).</title>
        <authorList>
            <person name="Smith C.H."/>
        </authorList>
    </citation>
    <scope>NUCLEOTIDE SEQUENCE</scope>
    <source>
        <strain evidence="22">CHS0354</strain>
        <tissue evidence="22">Mantle</tissue>
    </source>
</reference>
<accession>A0AAE0RS61</accession>
<dbReference type="Pfam" id="PF08477">
    <property type="entry name" value="Roc"/>
    <property type="match status" value="1"/>
</dbReference>
<evidence type="ECO:0000256" key="10">
    <source>
        <dbReference type="ARBA" id="ARBA00022807"/>
    </source>
</evidence>
<keyword evidence="12" id="KW-0865">Zymogen</keyword>
<evidence type="ECO:0000259" key="18">
    <source>
        <dbReference type="PROSITE" id="PS50017"/>
    </source>
</evidence>
<name>A0AAE0RS61_9BIVA</name>
<dbReference type="InterPro" id="IPR002138">
    <property type="entry name" value="Pept_C14_p10"/>
</dbReference>
<evidence type="ECO:0000256" key="5">
    <source>
        <dbReference type="ARBA" id="ARBA00022703"/>
    </source>
</evidence>
<evidence type="ECO:0000256" key="2">
    <source>
        <dbReference type="ARBA" id="ARBA00012513"/>
    </source>
</evidence>
<dbReference type="GO" id="GO:0005524">
    <property type="term" value="F:ATP binding"/>
    <property type="evidence" value="ECO:0007669"/>
    <property type="project" value="UniProtKB-KW"/>
</dbReference>
<feature type="domain" description="Caspase family p10" evidence="19">
    <location>
        <begin position="236"/>
        <end position="301"/>
    </location>
</feature>
<dbReference type="GO" id="GO:0007165">
    <property type="term" value="P:signal transduction"/>
    <property type="evidence" value="ECO:0007669"/>
    <property type="project" value="InterPro"/>
</dbReference>
<feature type="domain" description="Roc" evidence="21">
    <location>
        <begin position="337"/>
        <end position="721"/>
    </location>
</feature>
<dbReference type="InterPro" id="IPR027417">
    <property type="entry name" value="P-loop_NTPase"/>
</dbReference>
<dbReference type="PROSITE" id="PS50207">
    <property type="entry name" value="CASPASE_P10"/>
    <property type="match status" value="1"/>
</dbReference>
<comment type="catalytic activity">
    <reaction evidence="14">
        <text>L-seryl-[protein] + ATP = O-phospho-L-seryl-[protein] + ADP + H(+)</text>
        <dbReference type="Rhea" id="RHEA:17989"/>
        <dbReference type="Rhea" id="RHEA-COMP:9863"/>
        <dbReference type="Rhea" id="RHEA-COMP:11604"/>
        <dbReference type="ChEBI" id="CHEBI:15378"/>
        <dbReference type="ChEBI" id="CHEBI:29999"/>
        <dbReference type="ChEBI" id="CHEBI:30616"/>
        <dbReference type="ChEBI" id="CHEBI:83421"/>
        <dbReference type="ChEBI" id="CHEBI:456216"/>
        <dbReference type="EC" id="2.7.11.1"/>
    </reaction>
</comment>
<keyword evidence="3" id="KW-0645">Protease</keyword>
<dbReference type="InterPro" id="IPR002398">
    <property type="entry name" value="Pept_C14"/>
</dbReference>
<dbReference type="SUPFAM" id="SSF52129">
    <property type="entry name" value="Caspase-like"/>
    <property type="match status" value="1"/>
</dbReference>
<dbReference type="InterPro" id="IPR011600">
    <property type="entry name" value="Pept_C14_caspase"/>
</dbReference>
<dbReference type="PROSITE" id="PS51424">
    <property type="entry name" value="ROC"/>
    <property type="match status" value="1"/>
</dbReference>
<organism evidence="22 23">
    <name type="scientific">Potamilus streckersoni</name>
    <dbReference type="NCBI Taxonomy" id="2493646"/>
    <lineage>
        <taxon>Eukaryota</taxon>
        <taxon>Metazoa</taxon>
        <taxon>Spiralia</taxon>
        <taxon>Lophotrochozoa</taxon>
        <taxon>Mollusca</taxon>
        <taxon>Bivalvia</taxon>
        <taxon>Autobranchia</taxon>
        <taxon>Heteroconchia</taxon>
        <taxon>Palaeoheterodonta</taxon>
        <taxon>Unionida</taxon>
        <taxon>Unionoidea</taxon>
        <taxon>Unionidae</taxon>
        <taxon>Ambleminae</taxon>
        <taxon>Lampsilini</taxon>
        <taxon>Potamilus</taxon>
    </lineage>
</organism>
<evidence type="ECO:0000256" key="7">
    <source>
        <dbReference type="ARBA" id="ARBA00022741"/>
    </source>
</evidence>
<dbReference type="Gene3D" id="1.10.10.10">
    <property type="entry name" value="Winged helix-like DNA-binding domain superfamily/Winged helix DNA-binding domain"/>
    <property type="match status" value="1"/>
</dbReference>
<evidence type="ECO:0000256" key="6">
    <source>
        <dbReference type="ARBA" id="ARBA00022737"/>
    </source>
</evidence>
<feature type="region of interest" description="Disordered" evidence="16">
    <location>
        <begin position="413"/>
        <end position="436"/>
    </location>
</feature>
<evidence type="ECO:0000256" key="3">
    <source>
        <dbReference type="ARBA" id="ARBA00022670"/>
    </source>
</evidence>
<dbReference type="PROSITE" id="PS50208">
    <property type="entry name" value="CASPASE_P20"/>
    <property type="match status" value="1"/>
</dbReference>
<dbReference type="AlphaFoldDB" id="A0AAE0RS61"/>
<dbReference type="InterPro" id="IPR036388">
    <property type="entry name" value="WH-like_DNA-bd_sf"/>
</dbReference>
<evidence type="ECO:0000256" key="9">
    <source>
        <dbReference type="ARBA" id="ARBA00022801"/>
    </source>
</evidence>
<dbReference type="InterPro" id="IPR011029">
    <property type="entry name" value="DEATH-like_dom_sf"/>
</dbReference>
<feature type="domain" description="Caspase family p20" evidence="20">
    <location>
        <begin position="52"/>
        <end position="188"/>
    </location>
</feature>
<feature type="transmembrane region" description="Helical" evidence="17">
    <location>
        <begin position="229"/>
        <end position="248"/>
    </location>
</feature>
<dbReference type="PROSITE" id="PS50017">
    <property type="entry name" value="DEATH_DOMAIN"/>
    <property type="match status" value="1"/>
</dbReference>
<dbReference type="SUPFAM" id="SSF47986">
    <property type="entry name" value="DEATH domain"/>
    <property type="match status" value="1"/>
</dbReference>
<dbReference type="CDD" id="cd01670">
    <property type="entry name" value="Death"/>
    <property type="match status" value="1"/>
</dbReference>
<evidence type="ECO:0000256" key="1">
    <source>
        <dbReference type="ARBA" id="ARBA00010134"/>
    </source>
</evidence>
<dbReference type="PANTHER" id="PTHR47901">
    <property type="entry name" value="CASPASE RECRUITMENT DOMAIN-CONTAINING PROTEIN 18"/>
    <property type="match status" value="1"/>
</dbReference>
<dbReference type="SMART" id="SM00115">
    <property type="entry name" value="CASc"/>
    <property type="match status" value="1"/>
</dbReference>
<keyword evidence="8" id="KW-0418">Kinase</keyword>
<keyword evidence="23" id="KW-1185">Reference proteome</keyword>
<dbReference type="EC" id="2.7.11.1" evidence="2"/>
<dbReference type="InterPro" id="IPR001309">
    <property type="entry name" value="Pept_C14_p20"/>
</dbReference>
<dbReference type="Proteomes" id="UP001195483">
    <property type="component" value="Unassembled WGS sequence"/>
</dbReference>
<dbReference type="EMBL" id="JAEAOA010000236">
    <property type="protein sequence ID" value="KAK3578651.1"/>
    <property type="molecule type" value="Genomic_DNA"/>
</dbReference>
<protein>
    <recommendedName>
        <fullName evidence="2">non-specific serine/threonine protein kinase</fullName>
        <ecNumber evidence="2">2.7.11.1</ecNumber>
    </recommendedName>
</protein>
<dbReference type="PANTHER" id="PTHR47901:SF8">
    <property type="entry name" value="CASPASE-3"/>
    <property type="match status" value="1"/>
</dbReference>
<dbReference type="GO" id="GO:0016301">
    <property type="term" value="F:kinase activity"/>
    <property type="evidence" value="ECO:0007669"/>
    <property type="project" value="UniProtKB-KW"/>
</dbReference>
<evidence type="ECO:0000259" key="19">
    <source>
        <dbReference type="PROSITE" id="PS50207"/>
    </source>
</evidence>
<dbReference type="SUPFAM" id="SSF52540">
    <property type="entry name" value="P-loop containing nucleoside triphosphate hydrolases"/>
    <property type="match status" value="1"/>
</dbReference>
<dbReference type="Gene3D" id="3.40.50.1460">
    <property type="match status" value="1"/>
</dbReference>
<comment type="caution">
    <text evidence="22">The sequence shown here is derived from an EMBL/GenBank/DDBJ whole genome shotgun (WGS) entry which is preliminary data.</text>
</comment>
<feature type="transmembrane region" description="Helical" evidence="17">
    <location>
        <begin position="462"/>
        <end position="480"/>
    </location>
</feature>
<evidence type="ECO:0000256" key="12">
    <source>
        <dbReference type="ARBA" id="ARBA00023145"/>
    </source>
</evidence>
<dbReference type="InterPro" id="IPR015917">
    <property type="entry name" value="Pept_C14A"/>
</dbReference>
<keyword evidence="17" id="KW-1133">Transmembrane helix</keyword>